<gene>
    <name evidence="2" type="ORF">Ahy_A05g023794</name>
</gene>
<dbReference type="Proteomes" id="UP000289738">
    <property type="component" value="Chromosome A05"/>
</dbReference>
<name>A0A445D4I9_ARAHY</name>
<evidence type="ECO:0000313" key="2">
    <source>
        <dbReference type="EMBL" id="RYR58125.1"/>
    </source>
</evidence>
<reference evidence="2 3" key="1">
    <citation type="submission" date="2019-01" db="EMBL/GenBank/DDBJ databases">
        <title>Sequencing of cultivated peanut Arachis hypogaea provides insights into genome evolution and oil improvement.</title>
        <authorList>
            <person name="Chen X."/>
        </authorList>
    </citation>
    <scope>NUCLEOTIDE SEQUENCE [LARGE SCALE GENOMIC DNA]</scope>
    <source>
        <strain evidence="3">cv. Fuhuasheng</strain>
        <tissue evidence="2">Leaves</tissue>
    </source>
</reference>
<dbReference type="EMBL" id="SDMP01000005">
    <property type="protein sequence ID" value="RYR58125.1"/>
    <property type="molecule type" value="Genomic_DNA"/>
</dbReference>
<proteinExistence type="predicted"/>
<feature type="compositionally biased region" description="Basic and acidic residues" evidence="1">
    <location>
        <begin position="43"/>
        <end position="52"/>
    </location>
</feature>
<dbReference type="AlphaFoldDB" id="A0A445D4I9"/>
<comment type="caution">
    <text evidence="2">The sequence shown here is derived from an EMBL/GenBank/DDBJ whole genome shotgun (WGS) entry which is preliminary data.</text>
</comment>
<evidence type="ECO:0000313" key="3">
    <source>
        <dbReference type="Proteomes" id="UP000289738"/>
    </source>
</evidence>
<organism evidence="2 3">
    <name type="scientific">Arachis hypogaea</name>
    <name type="common">Peanut</name>
    <dbReference type="NCBI Taxonomy" id="3818"/>
    <lineage>
        <taxon>Eukaryota</taxon>
        <taxon>Viridiplantae</taxon>
        <taxon>Streptophyta</taxon>
        <taxon>Embryophyta</taxon>
        <taxon>Tracheophyta</taxon>
        <taxon>Spermatophyta</taxon>
        <taxon>Magnoliopsida</taxon>
        <taxon>eudicotyledons</taxon>
        <taxon>Gunneridae</taxon>
        <taxon>Pentapetalae</taxon>
        <taxon>rosids</taxon>
        <taxon>fabids</taxon>
        <taxon>Fabales</taxon>
        <taxon>Fabaceae</taxon>
        <taxon>Papilionoideae</taxon>
        <taxon>50 kb inversion clade</taxon>
        <taxon>dalbergioids sensu lato</taxon>
        <taxon>Dalbergieae</taxon>
        <taxon>Pterocarpus clade</taxon>
        <taxon>Arachis</taxon>
    </lineage>
</organism>
<protein>
    <submittedName>
        <fullName evidence="2">Uncharacterized protein</fullName>
    </submittedName>
</protein>
<feature type="region of interest" description="Disordered" evidence="1">
    <location>
        <begin position="1"/>
        <end position="64"/>
    </location>
</feature>
<evidence type="ECO:0000256" key="1">
    <source>
        <dbReference type="SAM" id="MobiDB-lite"/>
    </source>
</evidence>
<sequence length="64" mass="7577">MEFKSTKLPLSLSRNTKPPRSSAKKRHRDLCYMNDKSYSDTNGEERRVEEKSLTQNKQVTDFHM</sequence>
<accession>A0A445D4I9</accession>
<feature type="compositionally biased region" description="Polar residues" evidence="1">
    <location>
        <begin position="53"/>
        <end position="64"/>
    </location>
</feature>
<keyword evidence="3" id="KW-1185">Reference proteome</keyword>